<dbReference type="AlphaFoldDB" id="A0A0C3GSD6"/>
<accession>A0A0C3GSD6</accession>
<dbReference type="EMBL" id="KN832896">
    <property type="protein sequence ID" value="KIM93376.1"/>
    <property type="molecule type" value="Genomic_DNA"/>
</dbReference>
<keyword evidence="2" id="KW-1185">Reference proteome</keyword>
<evidence type="ECO:0000313" key="2">
    <source>
        <dbReference type="Proteomes" id="UP000054321"/>
    </source>
</evidence>
<reference evidence="2" key="2">
    <citation type="submission" date="2015-01" db="EMBL/GenBank/DDBJ databases">
        <title>Evolutionary Origins and Diversification of the Mycorrhizal Mutualists.</title>
        <authorList>
            <consortium name="DOE Joint Genome Institute"/>
            <consortium name="Mycorrhizal Genomics Consortium"/>
            <person name="Kohler A."/>
            <person name="Kuo A."/>
            <person name="Nagy L.G."/>
            <person name="Floudas D."/>
            <person name="Copeland A."/>
            <person name="Barry K.W."/>
            <person name="Cichocki N."/>
            <person name="Veneault-Fourrey C."/>
            <person name="LaButti K."/>
            <person name="Lindquist E.A."/>
            <person name="Lipzen A."/>
            <person name="Lundell T."/>
            <person name="Morin E."/>
            <person name="Murat C."/>
            <person name="Riley R."/>
            <person name="Ohm R."/>
            <person name="Sun H."/>
            <person name="Tunlid A."/>
            <person name="Henrissat B."/>
            <person name="Grigoriev I.V."/>
            <person name="Hibbett D.S."/>
            <person name="Martin F."/>
        </authorList>
    </citation>
    <scope>NUCLEOTIDE SEQUENCE [LARGE SCALE GENOMIC DNA]</scope>
    <source>
        <strain evidence="2">Zn</strain>
    </source>
</reference>
<gene>
    <name evidence="1" type="ORF">OIDMADRAFT_35866</name>
</gene>
<reference evidence="1 2" key="1">
    <citation type="submission" date="2014-04" db="EMBL/GenBank/DDBJ databases">
        <authorList>
            <consortium name="DOE Joint Genome Institute"/>
            <person name="Kuo A."/>
            <person name="Martino E."/>
            <person name="Perotto S."/>
            <person name="Kohler A."/>
            <person name="Nagy L.G."/>
            <person name="Floudas D."/>
            <person name="Copeland A."/>
            <person name="Barry K.W."/>
            <person name="Cichocki N."/>
            <person name="Veneault-Fourrey C."/>
            <person name="LaButti K."/>
            <person name="Lindquist E.A."/>
            <person name="Lipzen A."/>
            <person name="Lundell T."/>
            <person name="Morin E."/>
            <person name="Murat C."/>
            <person name="Sun H."/>
            <person name="Tunlid A."/>
            <person name="Henrissat B."/>
            <person name="Grigoriev I.V."/>
            <person name="Hibbett D.S."/>
            <person name="Martin F."/>
            <person name="Nordberg H.P."/>
            <person name="Cantor M.N."/>
            <person name="Hua S.X."/>
        </authorList>
    </citation>
    <scope>NUCLEOTIDE SEQUENCE [LARGE SCALE GENOMIC DNA]</scope>
    <source>
        <strain evidence="1 2">Zn</strain>
    </source>
</reference>
<dbReference type="Proteomes" id="UP000054321">
    <property type="component" value="Unassembled WGS sequence"/>
</dbReference>
<dbReference type="InParanoid" id="A0A0C3GSD6"/>
<protein>
    <submittedName>
        <fullName evidence="1">Uncharacterized protein</fullName>
    </submittedName>
</protein>
<sequence>MNTIRDAFAYTTTELLGLMGVNKNGQQGQPAGTVNGTLAKSVCSQVATSQKIRHPDSGTSIQRGDEGKEPILDLLTNAHCFSWVGAAQVYAELRMTLFKNAC</sequence>
<proteinExistence type="predicted"/>
<organism evidence="1 2">
    <name type="scientific">Oidiodendron maius (strain Zn)</name>
    <dbReference type="NCBI Taxonomy" id="913774"/>
    <lineage>
        <taxon>Eukaryota</taxon>
        <taxon>Fungi</taxon>
        <taxon>Dikarya</taxon>
        <taxon>Ascomycota</taxon>
        <taxon>Pezizomycotina</taxon>
        <taxon>Leotiomycetes</taxon>
        <taxon>Leotiomycetes incertae sedis</taxon>
        <taxon>Myxotrichaceae</taxon>
        <taxon>Oidiodendron</taxon>
    </lineage>
</organism>
<evidence type="ECO:0000313" key="1">
    <source>
        <dbReference type="EMBL" id="KIM93376.1"/>
    </source>
</evidence>
<dbReference type="HOGENOM" id="CLU_2278270_0_0_1"/>
<name>A0A0C3GSD6_OIDMZ</name>